<dbReference type="PANTHER" id="PTHR15109:SF4">
    <property type="entry name" value="FAM193 C-TERMINAL DOMAIN-CONTAINING PROTEIN"/>
    <property type="match status" value="1"/>
</dbReference>
<dbReference type="ExpressionAtlas" id="Q1RL08">
    <property type="expression patterns" value="baseline and differential"/>
</dbReference>
<reference evidence="2" key="1">
    <citation type="submission" date="2006-04" db="EMBL/GenBank/DDBJ databases">
        <authorList>
            <person name="Stapleton M."/>
            <person name="Carlson J."/>
            <person name="Chavez C."/>
            <person name="Frise E."/>
            <person name="George R."/>
            <person name="Pacleb J."/>
            <person name="Park S."/>
            <person name="Wan K."/>
            <person name="Yu C."/>
            <person name="Celniker S."/>
        </authorList>
    </citation>
    <scope>NUCLEOTIDE SEQUENCE</scope>
</reference>
<evidence type="ECO:0000313" key="2">
    <source>
        <dbReference type="EMBL" id="ABE73223.1"/>
    </source>
</evidence>
<dbReference type="InterPro" id="IPR029717">
    <property type="entry name" value="FAM193"/>
</dbReference>
<feature type="region of interest" description="Disordered" evidence="1">
    <location>
        <begin position="55"/>
        <end position="89"/>
    </location>
</feature>
<accession>Q1RL08</accession>
<feature type="region of interest" description="Disordered" evidence="1">
    <location>
        <begin position="1"/>
        <end position="30"/>
    </location>
</feature>
<feature type="compositionally biased region" description="Low complexity" evidence="1">
    <location>
        <begin position="55"/>
        <end position="65"/>
    </location>
</feature>
<dbReference type="OrthoDB" id="10044608at2759"/>
<sequence>MADQVAHTKETDADEPLVNGELPMEEAPPSCCHVMSLSSMDVDVDADAEGDVDATASSSCVATASQLNPSPPPAGVQQAKPARSSSPPCQLLERLSFPDGNIINTLHTILALPPFDPYAPAPKAETVYKEVVSLMQWSQREDNAIELELSDKLLHECEHKGGDPNDETRSYLVGSQKLPESCGDRFHFMYFFYLNVLLKMCVGFF</sequence>
<dbReference type="VEuPathDB" id="VectorBase:FBgn0038108"/>
<dbReference type="AlphaFoldDB" id="Q1RL08"/>
<feature type="compositionally biased region" description="Basic and acidic residues" evidence="1">
    <location>
        <begin position="1"/>
        <end position="11"/>
    </location>
</feature>
<evidence type="ECO:0000256" key="1">
    <source>
        <dbReference type="SAM" id="MobiDB-lite"/>
    </source>
</evidence>
<name>Q1RL08_DROME</name>
<dbReference type="PANTHER" id="PTHR15109">
    <property type="entry name" value="AGAP004327-PA"/>
    <property type="match status" value="1"/>
</dbReference>
<organism evidence="2">
    <name type="scientific">Drosophila melanogaster</name>
    <name type="common">Fruit fly</name>
    <dbReference type="NCBI Taxonomy" id="7227"/>
    <lineage>
        <taxon>Eukaryota</taxon>
        <taxon>Metazoa</taxon>
        <taxon>Ecdysozoa</taxon>
        <taxon>Arthropoda</taxon>
        <taxon>Hexapoda</taxon>
        <taxon>Insecta</taxon>
        <taxon>Pterygota</taxon>
        <taxon>Neoptera</taxon>
        <taxon>Endopterygota</taxon>
        <taxon>Diptera</taxon>
        <taxon>Brachycera</taxon>
        <taxon>Muscomorpha</taxon>
        <taxon>Ephydroidea</taxon>
        <taxon>Drosophilidae</taxon>
        <taxon>Drosophila</taxon>
        <taxon>Sophophora</taxon>
    </lineage>
</organism>
<dbReference type="EMBL" id="BT025052">
    <property type="protein sequence ID" value="ABE73223.1"/>
    <property type="molecule type" value="mRNA"/>
</dbReference>
<proteinExistence type="evidence at transcript level"/>
<protein>
    <submittedName>
        <fullName evidence="2">IP16066p</fullName>
    </submittedName>
</protein>